<keyword evidence="6" id="KW-1185">Reference proteome</keyword>
<protein>
    <submittedName>
        <fullName evidence="5">Acyl-CoA thioesterase II</fullName>
    </submittedName>
</protein>
<proteinExistence type="inferred from homology"/>
<dbReference type="PANTHER" id="PTHR11066:SF34">
    <property type="entry name" value="ACYL-COENZYME A THIOESTERASE 8"/>
    <property type="match status" value="1"/>
</dbReference>
<feature type="domain" description="Acyl-CoA thioesterase-like N-terminal HotDog" evidence="3">
    <location>
        <begin position="38"/>
        <end position="113"/>
    </location>
</feature>
<dbReference type="Pfam" id="PF20789">
    <property type="entry name" value="4HBT_3C"/>
    <property type="match status" value="1"/>
</dbReference>
<evidence type="ECO:0000259" key="3">
    <source>
        <dbReference type="Pfam" id="PF13622"/>
    </source>
</evidence>
<dbReference type="EMBL" id="CP036501">
    <property type="protein sequence ID" value="UZP74223.1"/>
    <property type="molecule type" value="Genomic_DNA"/>
</dbReference>
<dbReference type="CDD" id="cd03444">
    <property type="entry name" value="Thioesterase_II_repeat1"/>
    <property type="match status" value="1"/>
</dbReference>
<evidence type="ECO:0000256" key="1">
    <source>
        <dbReference type="ARBA" id="ARBA00006538"/>
    </source>
</evidence>
<dbReference type="PANTHER" id="PTHR11066">
    <property type="entry name" value="ACYL-COA THIOESTERASE"/>
    <property type="match status" value="1"/>
</dbReference>
<dbReference type="InterPro" id="IPR049450">
    <property type="entry name" value="ACOT8-like_C"/>
</dbReference>
<gene>
    <name evidence="5" type="ORF">E0F26_05465</name>
</gene>
<sequence length="285" mass="32398">MSTNEIPRLTFSEVLDVVTPKRVGDYWFIGDSLKPQFRLFGGQVVAQCLLAAYETVEEHLTAHSMHCYFLRAGDANVPIELEVDPIRNGRSFCTRRVVARQKGEAIFNTSISYHVHEEGMSHSLSMPDVISPEEAAALNAERDNNMPRTLLDLFGTERERVTERLPQAQEPVSQSWFRVIGPFEDNVRTQQAALAMISDFSLYSTAFSAFPYERPEKVFIGASLDHAIWFHEVPRMQDWVLYDTYSPWSGGGRGYNRGTLWSRDGKLIASTAQEGLMRIRRDRAS</sequence>
<accession>A0ABY6Q7I0</accession>
<evidence type="ECO:0000313" key="5">
    <source>
        <dbReference type="EMBL" id="UZP74223.1"/>
    </source>
</evidence>
<feature type="domain" description="Acyl-CoA thioesterase-like C-terminal" evidence="4">
    <location>
        <begin position="160"/>
        <end position="277"/>
    </location>
</feature>
<evidence type="ECO:0000313" key="6">
    <source>
        <dbReference type="Proteomes" id="UP001317963"/>
    </source>
</evidence>
<dbReference type="RefSeq" id="WP_279243036.1">
    <property type="nucleotide sequence ID" value="NZ_CP036501.1"/>
</dbReference>
<reference evidence="5 6" key="1">
    <citation type="submission" date="2019-02" db="EMBL/GenBank/DDBJ databases">
        <title>Halieaceae_genomes.</title>
        <authorList>
            <person name="Li S.-H."/>
        </authorList>
    </citation>
    <scope>NUCLEOTIDE SEQUENCE [LARGE SCALE GENOMIC DNA]</scope>
    <source>
        <strain evidence="5 6">JH123</strain>
    </source>
</reference>
<organism evidence="5 6">
    <name type="scientific">Candidatus Paraluminiphilus aquimaris</name>
    <dbReference type="NCBI Taxonomy" id="2518994"/>
    <lineage>
        <taxon>Bacteria</taxon>
        <taxon>Pseudomonadati</taxon>
        <taxon>Pseudomonadota</taxon>
        <taxon>Gammaproteobacteria</taxon>
        <taxon>Cellvibrionales</taxon>
        <taxon>Halieaceae</taxon>
        <taxon>Candidatus Paraluminiphilus</taxon>
    </lineage>
</organism>
<name>A0ABY6Q7I0_9GAMM</name>
<comment type="similarity">
    <text evidence="1">Belongs to the C/M/P thioester hydrolase family.</text>
</comment>
<dbReference type="InterPro" id="IPR042171">
    <property type="entry name" value="Acyl-CoA_hotdog"/>
</dbReference>
<evidence type="ECO:0000259" key="4">
    <source>
        <dbReference type="Pfam" id="PF20789"/>
    </source>
</evidence>
<dbReference type="InterPro" id="IPR029069">
    <property type="entry name" value="HotDog_dom_sf"/>
</dbReference>
<dbReference type="Gene3D" id="2.40.160.210">
    <property type="entry name" value="Acyl-CoA thioesterase, double hotdog domain"/>
    <property type="match status" value="1"/>
</dbReference>
<dbReference type="CDD" id="cd03445">
    <property type="entry name" value="Thioesterase_II_repeat2"/>
    <property type="match status" value="1"/>
</dbReference>
<dbReference type="Proteomes" id="UP001317963">
    <property type="component" value="Chromosome"/>
</dbReference>
<dbReference type="SUPFAM" id="SSF54637">
    <property type="entry name" value="Thioesterase/thiol ester dehydrase-isomerase"/>
    <property type="match status" value="2"/>
</dbReference>
<dbReference type="InterPro" id="IPR049449">
    <property type="entry name" value="TesB_ACOT8-like_N"/>
</dbReference>
<keyword evidence="2" id="KW-0378">Hydrolase</keyword>
<evidence type="ECO:0000256" key="2">
    <source>
        <dbReference type="ARBA" id="ARBA00022801"/>
    </source>
</evidence>
<dbReference type="Pfam" id="PF13622">
    <property type="entry name" value="4HBT_3"/>
    <property type="match status" value="1"/>
</dbReference>
<dbReference type="InterPro" id="IPR003703">
    <property type="entry name" value="Acyl_CoA_thio"/>
</dbReference>